<dbReference type="Proteomes" id="UP001161247">
    <property type="component" value="Chromosome 1"/>
</dbReference>
<organism evidence="3 4">
    <name type="scientific">Oldenlandia corymbosa var. corymbosa</name>
    <dbReference type="NCBI Taxonomy" id="529605"/>
    <lineage>
        <taxon>Eukaryota</taxon>
        <taxon>Viridiplantae</taxon>
        <taxon>Streptophyta</taxon>
        <taxon>Embryophyta</taxon>
        <taxon>Tracheophyta</taxon>
        <taxon>Spermatophyta</taxon>
        <taxon>Magnoliopsida</taxon>
        <taxon>eudicotyledons</taxon>
        <taxon>Gunneridae</taxon>
        <taxon>Pentapetalae</taxon>
        <taxon>asterids</taxon>
        <taxon>lamiids</taxon>
        <taxon>Gentianales</taxon>
        <taxon>Rubiaceae</taxon>
        <taxon>Rubioideae</taxon>
        <taxon>Spermacoceae</taxon>
        <taxon>Hedyotis-Oldenlandia complex</taxon>
        <taxon>Oldenlandia</taxon>
    </lineage>
</organism>
<accession>A0AAV1C385</accession>
<feature type="domain" description="VQ" evidence="2">
    <location>
        <begin position="31"/>
        <end position="57"/>
    </location>
</feature>
<evidence type="ECO:0000313" key="4">
    <source>
        <dbReference type="Proteomes" id="UP001161247"/>
    </source>
</evidence>
<dbReference type="PANTHER" id="PTHR33624">
    <property type="entry name" value="SIGMA FACTOR BINDING PROTEIN 1, CHLOROPLASTIC"/>
    <property type="match status" value="1"/>
</dbReference>
<evidence type="ECO:0000256" key="1">
    <source>
        <dbReference type="SAM" id="MobiDB-lite"/>
    </source>
</evidence>
<dbReference type="EMBL" id="OX459118">
    <property type="protein sequence ID" value="CAI9089796.1"/>
    <property type="molecule type" value="Genomic_DNA"/>
</dbReference>
<reference evidence="3" key="1">
    <citation type="submission" date="2023-03" db="EMBL/GenBank/DDBJ databases">
        <authorList>
            <person name="Julca I."/>
        </authorList>
    </citation>
    <scope>NUCLEOTIDE SEQUENCE</scope>
</reference>
<dbReference type="InterPro" id="IPR039335">
    <property type="entry name" value="SIB1/2"/>
</dbReference>
<proteinExistence type="predicted"/>
<dbReference type="Pfam" id="PF05678">
    <property type="entry name" value="VQ"/>
    <property type="match status" value="1"/>
</dbReference>
<feature type="compositionally biased region" description="Low complexity" evidence="1">
    <location>
        <begin position="111"/>
        <end position="123"/>
    </location>
</feature>
<dbReference type="AlphaFoldDB" id="A0AAV1C385"/>
<dbReference type="InterPro" id="IPR008889">
    <property type="entry name" value="VQ"/>
</dbReference>
<dbReference type="PANTHER" id="PTHR33624:SF31">
    <property type="entry name" value="SIGMA FACTOR BINDING PROTEIN 1, CHLOROPLASTIC-LIKE"/>
    <property type="match status" value="1"/>
</dbReference>
<protein>
    <submittedName>
        <fullName evidence="3">OLC1v1024431C1</fullName>
    </submittedName>
</protein>
<name>A0AAV1C385_OLDCO</name>
<evidence type="ECO:0000313" key="3">
    <source>
        <dbReference type="EMBL" id="CAI9089796.1"/>
    </source>
</evidence>
<evidence type="ECO:0000259" key="2">
    <source>
        <dbReference type="Pfam" id="PF05678"/>
    </source>
</evidence>
<gene>
    <name evidence="3" type="ORF">OLC1_LOCUS2071</name>
</gene>
<keyword evidence="4" id="KW-1185">Reference proteome</keyword>
<feature type="compositionally biased region" description="Basic residues" evidence="1">
    <location>
        <begin position="100"/>
        <end position="110"/>
    </location>
</feature>
<feature type="region of interest" description="Disordered" evidence="1">
    <location>
        <begin position="93"/>
        <end position="141"/>
    </location>
</feature>
<sequence length="175" mass="20072">MEFMPQVMNRSNKCKRKKKSSMDSLLKVVYISSPMKVETSASRFRTLVQELTGRDSDISRYMDSDNNNNNYTSNSKEFLHQGFEIMPDLKRVSKSTADNHHHHQYHHHHLNSSSSFSPSSSESNLVEEQEHEHSDGPPTFDESFINEHFFQGLLSADLFSHDSSEVDVLGSYDAL</sequence>